<dbReference type="InterPro" id="IPR015797">
    <property type="entry name" value="NUDIX_hydrolase-like_dom_sf"/>
</dbReference>
<dbReference type="InterPro" id="IPR029033">
    <property type="entry name" value="His_PPase_superfam"/>
</dbReference>
<keyword evidence="2 3" id="KW-0378">Hydrolase</keyword>
<evidence type="ECO:0000259" key="4">
    <source>
        <dbReference type="PROSITE" id="PS51462"/>
    </source>
</evidence>
<dbReference type="RefSeq" id="WP_179517234.1">
    <property type="nucleotide sequence ID" value="NZ_JACCAC010000001.1"/>
</dbReference>
<comment type="similarity">
    <text evidence="1 3">Belongs to the Nudix hydrolase family.</text>
</comment>
<dbReference type="InterPro" id="IPR000086">
    <property type="entry name" value="NUDIX_hydrolase_dom"/>
</dbReference>
<dbReference type="InterPro" id="IPR020084">
    <property type="entry name" value="NUDIX_hydrolase_CS"/>
</dbReference>
<dbReference type="AlphaFoldDB" id="A0A7Y9ULT4"/>
<reference evidence="5 6" key="1">
    <citation type="submission" date="2020-07" db="EMBL/GenBank/DDBJ databases">
        <title>Sequencing the genomes of 1000 actinobacteria strains.</title>
        <authorList>
            <person name="Klenk H.-P."/>
        </authorList>
    </citation>
    <scope>NUCLEOTIDE SEQUENCE [LARGE SCALE GENOMIC DNA]</scope>
    <source>
        <strain evidence="5 6">DSM 24552</strain>
    </source>
</reference>
<proteinExistence type="inferred from homology"/>
<dbReference type="PANTHER" id="PTHR21340">
    <property type="entry name" value="DIADENOSINE 5,5-P1,P4-TETRAPHOSPHATE PYROPHOSPHOHYDROLASE MUTT"/>
    <property type="match status" value="1"/>
</dbReference>
<dbReference type="Proteomes" id="UP000544110">
    <property type="component" value="Unassembled WGS sequence"/>
</dbReference>
<feature type="domain" description="Nudix hydrolase" evidence="4">
    <location>
        <begin position="4"/>
        <end position="132"/>
    </location>
</feature>
<comment type="caution">
    <text evidence="5">The sequence shown here is derived from an EMBL/GenBank/DDBJ whole genome shotgun (WGS) entry which is preliminary data.</text>
</comment>
<dbReference type="SMART" id="SM00855">
    <property type="entry name" value="PGAM"/>
    <property type="match status" value="1"/>
</dbReference>
<dbReference type="InterPro" id="IPR013078">
    <property type="entry name" value="His_Pase_superF_clade-1"/>
</dbReference>
<dbReference type="PROSITE" id="PS51462">
    <property type="entry name" value="NUDIX"/>
    <property type="match status" value="1"/>
</dbReference>
<dbReference type="SUPFAM" id="SSF53254">
    <property type="entry name" value="Phosphoglycerate mutase-like"/>
    <property type="match status" value="1"/>
</dbReference>
<dbReference type="CDD" id="cd07040">
    <property type="entry name" value="HP"/>
    <property type="match status" value="1"/>
</dbReference>
<dbReference type="EC" id="3.6.1.55" evidence="5"/>
<dbReference type="InterPro" id="IPR051325">
    <property type="entry name" value="Nudix_hydrolase_domain"/>
</dbReference>
<evidence type="ECO:0000256" key="3">
    <source>
        <dbReference type="RuleBase" id="RU003476"/>
    </source>
</evidence>
<dbReference type="Gene3D" id="3.90.79.10">
    <property type="entry name" value="Nucleoside Triphosphate Pyrophosphohydrolase"/>
    <property type="match status" value="1"/>
</dbReference>
<sequence>MPSSEVLAAGVVVTRRGRQVLLIHRPRYDDWSFPKGKLDPGEHPTAAAVREVEEETGLHVRLGPPLPGQDYAVAGGRRKHVDYWVGRVVGSDDVSGWRATDEVDQVRWVPWDDAAALLTHDHDRVTLARAAAVRKKTRALLVLRHGDAFPRREWERDDRLRPLAERGTLQAQALVPVLAAYDVTTVATSSSARCVGTVEPYAATTGFGLEAHDVLSEEDATPEAVAGVVEELLARDSGVVVCTHRPVLPLVLGALGVEEQRLAPGDALVVHHRKGRVVATEVQRPL</sequence>
<name>A0A7Y9ULT4_9ACTN</name>
<dbReference type="GO" id="GO:0004081">
    <property type="term" value="F:bis(5'-nucleosyl)-tetraphosphatase (asymmetrical) activity"/>
    <property type="evidence" value="ECO:0007669"/>
    <property type="project" value="TreeGrafter"/>
</dbReference>
<dbReference type="CDD" id="cd03673">
    <property type="entry name" value="NUDIX_Ap6A_hydrolase"/>
    <property type="match status" value="1"/>
</dbReference>
<evidence type="ECO:0000256" key="2">
    <source>
        <dbReference type="ARBA" id="ARBA00022801"/>
    </source>
</evidence>
<dbReference type="Pfam" id="PF00300">
    <property type="entry name" value="His_Phos_1"/>
    <property type="match status" value="1"/>
</dbReference>
<protein>
    <submittedName>
        <fullName evidence="5">8-oxo-dGTP diphosphatase</fullName>
        <ecNumber evidence="5">3.6.1.55</ecNumber>
    </submittedName>
</protein>
<dbReference type="GO" id="GO:0006167">
    <property type="term" value="P:AMP biosynthetic process"/>
    <property type="evidence" value="ECO:0007669"/>
    <property type="project" value="TreeGrafter"/>
</dbReference>
<dbReference type="GO" id="GO:0035539">
    <property type="term" value="F:8-oxo-7,8-dihydrodeoxyguanosine triphosphate pyrophosphatase activity"/>
    <property type="evidence" value="ECO:0007669"/>
    <property type="project" value="UniProtKB-EC"/>
</dbReference>
<dbReference type="PRINTS" id="PR00502">
    <property type="entry name" value="NUDIXFAMILY"/>
</dbReference>
<dbReference type="InterPro" id="IPR020476">
    <property type="entry name" value="Nudix_hydrolase"/>
</dbReference>
<dbReference type="PROSITE" id="PS00893">
    <property type="entry name" value="NUDIX_BOX"/>
    <property type="match status" value="1"/>
</dbReference>
<dbReference type="GO" id="GO:0006754">
    <property type="term" value="P:ATP biosynthetic process"/>
    <property type="evidence" value="ECO:0007669"/>
    <property type="project" value="TreeGrafter"/>
</dbReference>
<gene>
    <name evidence="5" type="ORF">BJ989_000960</name>
</gene>
<dbReference type="Gene3D" id="3.40.50.1240">
    <property type="entry name" value="Phosphoglycerate mutase-like"/>
    <property type="match status" value="1"/>
</dbReference>
<dbReference type="PANTHER" id="PTHR21340:SF0">
    <property type="entry name" value="BIS(5'-NUCLEOSYL)-TETRAPHOSPHATASE [ASYMMETRICAL]"/>
    <property type="match status" value="1"/>
</dbReference>
<dbReference type="SUPFAM" id="SSF55811">
    <property type="entry name" value="Nudix"/>
    <property type="match status" value="1"/>
</dbReference>
<evidence type="ECO:0000313" key="6">
    <source>
        <dbReference type="Proteomes" id="UP000544110"/>
    </source>
</evidence>
<evidence type="ECO:0000256" key="1">
    <source>
        <dbReference type="ARBA" id="ARBA00005582"/>
    </source>
</evidence>
<keyword evidence="6" id="KW-1185">Reference proteome</keyword>
<dbReference type="Pfam" id="PF00293">
    <property type="entry name" value="NUDIX"/>
    <property type="match status" value="1"/>
</dbReference>
<evidence type="ECO:0000313" key="5">
    <source>
        <dbReference type="EMBL" id="NYG54656.1"/>
    </source>
</evidence>
<organism evidence="5 6">
    <name type="scientific">Nocardioides perillae</name>
    <dbReference type="NCBI Taxonomy" id="1119534"/>
    <lineage>
        <taxon>Bacteria</taxon>
        <taxon>Bacillati</taxon>
        <taxon>Actinomycetota</taxon>
        <taxon>Actinomycetes</taxon>
        <taxon>Propionibacteriales</taxon>
        <taxon>Nocardioidaceae</taxon>
        <taxon>Nocardioides</taxon>
    </lineage>
</organism>
<dbReference type="EMBL" id="JACCAC010000001">
    <property type="protein sequence ID" value="NYG54656.1"/>
    <property type="molecule type" value="Genomic_DNA"/>
</dbReference>
<accession>A0A7Y9ULT4</accession>